<keyword evidence="2" id="KW-0732">Signal</keyword>
<name>A0A5C3EZ25_9BASI</name>
<feature type="region of interest" description="Disordered" evidence="1">
    <location>
        <begin position="73"/>
        <end position="120"/>
    </location>
</feature>
<evidence type="ECO:0000256" key="2">
    <source>
        <dbReference type="SAM" id="SignalP"/>
    </source>
</evidence>
<dbReference type="AlphaFoldDB" id="A0A5C3EZ25"/>
<feature type="compositionally biased region" description="Low complexity" evidence="1">
    <location>
        <begin position="87"/>
        <end position="108"/>
    </location>
</feature>
<keyword evidence="4" id="KW-1185">Reference proteome</keyword>
<evidence type="ECO:0000313" key="4">
    <source>
        <dbReference type="Proteomes" id="UP000323386"/>
    </source>
</evidence>
<protein>
    <submittedName>
        <fullName evidence="3">Uncharacterized protein</fullName>
    </submittedName>
</protein>
<accession>A0A5C3EZ25</accession>
<feature type="chain" id="PRO_5022735854" evidence="2">
    <location>
        <begin position="17"/>
        <end position="150"/>
    </location>
</feature>
<dbReference type="Proteomes" id="UP000323386">
    <property type="component" value="Unassembled WGS sequence"/>
</dbReference>
<proteinExistence type="predicted"/>
<dbReference type="EMBL" id="OOIP01000007">
    <property type="protein sequence ID" value="SPO37468.1"/>
    <property type="molecule type" value="Genomic_DNA"/>
</dbReference>
<feature type="signal peptide" evidence="2">
    <location>
        <begin position="1"/>
        <end position="16"/>
    </location>
</feature>
<evidence type="ECO:0000256" key="1">
    <source>
        <dbReference type="SAM" id="MobiDB-lite"/>
    </source>
</evidence>
<organism evidence="3 4">
    <name type="scientific">Pseudozyma flocculosa</name>
    <dbReference type="NCBI Taxonomy" id="84751"/>
    <lineage>
        <taxon>Eukaryota</taxon>
        <taxon>Fungi</taxon>
        <taxon>Dikarya</taxon>
        <taxon>Basidiomycota</taxon>
        <taxon>Ustilaginomycotina</taxon>
        <taxon>Ustilaginomycetes</taxon>
        <taxon>Ustilaginales</taxon>
        <taxon>Ustilaginaceae</taxon>
        <taxon>Pseudozyma</taxon>
    </lineage>
</organism>
<reference evidence="3 4" key="1">
    <citation type="submission" date="2018-03" db="EMBL/GenBank/DDBJ databases">
        <authorList>
            <person name="Guldener U."/>
        </authorList>
    </citation>
    <scope>NUCLEOTIDE SEQUENCE [LARGE SCALE GENOMIC DNA]</scope>
    <source>
        <strain evidence="3 4">DAOM196992</strain>
    </source>
</reference>
<evidence type="ECO:0000313" key="3">
    <source>
        <dbReference type="EMBL" id="SPO37468.1"/>
    </source>
</evidence>
<sequence>MAAILACLLFVTGAAAEQQERSFEDLSDDDLMARALMGSLDSDALLALDKRQIAAGGGSGVLTTYTGVQTISGYQPPATRPIPTPTPSGGTIISPSDIPGYGSQSSDGGSPGGSSSGATSHGPAGWLSLPALFTTAFAAAMAAGAGWAFL</sequence>
<gene>
    <name evidence="3" type="ORF">PSFLO_02942</name>
</gene>